<gene>
    <name evidence="1" type="ordered locus">Cpin_3162</name>
</gene>
<protein>
    <submittedName>
        <fullName evidence="1">Uncharacterized protein</fullName>
    </submittedName>
</protein>
<accession>A0A979G4C5</accession>
<evidence type="ECO:0000313" key="2">
    <source>
        <dbReference type="Proteomes" id="UP000002215"/>
    </source>
</evidence>
<name>A0A979G4C5_CHIPD</name>
<dbReference type="EMBL" id="CP001699">
    <property type="protein sequence ID" value="ACU60629.1"/>
    <property type="molecule type" value="Genomic_DNA"/>
</dbReference>
<dbReference type="KEGG" id="cpi:Cpin_3162"/>
<dbReference type="Proteomes" id="UP000002215">
    <property type="component" value="Chromosome"/>
</dbReference>
<sequence>MASLVVNGRLMSNFPNEEAGFHTVLMFRAKNYKKSSNSNSAI</sequence>
<reference evidence="2" key="1">
    <citation type="submission" date="2009-08" db="EMBL/GenBank/DDBJ databases">
        <title>The complete genome of Chitinophaga pinensis DSM 2588.</title>
        <authorList>
            <consortium name="US DOE Joint Genome Institute (JGI-PGF)"/>
            <person name="Lucas S."/>
            <person name="Copeland A."/>
            <person name="Lapidus A."/>
            <person name="Glavina del Rio T."/>
            <person name="Dalin E."/>
            <person name="Tice H."/>
            <person name="Bruce D."/>
            <person name="Goodwin L."/>
            <person name="Pitluck S."/>
            <person name="Kyrpides N."/>
            <person name="Mavromatis K."/>
            <person name="Ivanova N."/>
            <person name="Mikhailova N."/>
            <person name="Sims D."/>
            <person name="Meinche L."/>
            <person name="Brettin T."/>
            <person name="Detter J.C."/>
            <person name="Han C."/>
            <person name="Larimer F."/>
            <person name="Land M."/>
            <person name="Hauser L."/>
            <person name="Markowitz V."/>
            <person name="Cheng J.-F."/>
            <person name="Hugenholtz P."/>
            <person name="Woyke T."/>
            <person name="Wu D."/>
            <person name="Spring S."/>
            <person name="Klenk H.-P."/>
            <person name="Eisen J.A."/>
        </authorList>
    </citation>
    <scope>NUCLEOTIDE SEQUENCE [LARGE SCALE GENOMIC DNA]</scope>
    <source>
        <strain evidence="2">ATCC 43595 / DSM 2588 / LMG 13176 / NBRC 15968 / NCIMB 11800 / UQM 2034</strain>
    </source>
</reference>
<organism evidence="1 2">
    <name type="scientific">Chitinophaga pinensis (strain ATCC 43595 / DSM 2588 / LMG 13176 / NBRC 15968 / NCIMB 11800 / UQM 2034)</name>
    <dbReference type="NCBI Taxonomy" id="485918"/>
    <lineage>
        <taxon>Bacteria</taxon>
        <taxon>Pseudomonadati</taxon>
        <taxon>Bacteroidota</taxon>
        <taxon>Chitinophagia</taxon>
        <taxon>Chitinophagales</taxon>
        <taxon>Chitinophagaceae</taxon>
        <taxon>Chitinophaga</taxon>
    </lineage>
</organism>
<dbReference type="AlphaFoldDB" id="A0A979G4C5"/>
<evidence type="ECO:0000313" key="1">
    <source>
        <dbReference type="EMBL" id="ACU60629.1"/>
    </source>
</evidence>
<reference evidence="1 2" key="2">
    <citation type="journal article" date="2010" name="Stand. Genomic Sci.">
        <title>Complete genome sequence of Chitinophaga pinensis type strain (UQM 2034).</title>
        <authorList>
            <person name="Glavina Del Rio T."/>
            <person name="Abt B."/>
            <person name="Spring S."/>
            <person name="Lapidus A."/>
            <person name="Nolan M."/>
            <person name="Tice H."/>
            <person name="Copeland A."/>
            <person name="Cheng J.F."/>
            <person name="Chen F."/>
            <person name="Bruce D."/>
            <person name="Goodwin L."/>
            <person name="Pitluck S."/>
            <person name="Ivanova N."/>
            <person name="Mavromatis K."/>
            <person name="Mikhailova N."/>
            <person name="Pati A."/>
            <person name="Chen A."/>
            <person name="Palaniappan K."/>
            <person name="Land M."/>
            <person name="Hauser L."/>
            <person name="Chang Y.J."/>
            <person name="Jeffries C.D."/>
            <person name="Chain P."/>
            <person name="Saunders E."/>
            <person name="Detter J.C."/>
            <person name="Brettin T."/>
            <person name="Rohde M."/>
            <person name="Goker M."/>
            <person name="Bristow J."/>
            <person name="Eisen J.A."/>
            <person name="Markowitz V."/>
            <person name="Hugenholtz P."/>
            <person name="Kyrpides N.C."/>
            <person name="Klenk H.P."/>
            <person name="Lucas S."/>
        </authorList>
    </citation>
    <scope>NUCLEOTIDE SEQUENCE [LARGE SCALE GENOMIC DNA]</scope>
    <source>
        <strain evidence="2">ATCC 43595 / DSM 2588 / LMG 13176 / NBRC 15968 / NCIMB 11800 / UQM 2034</strain>
    </source>
</reference>
<proteinExistence type="predicted"/>